<protein>
    <recommendedName>
        <fullName evidence="4">DUF3467 domain-containing protein</fullName>
    </recommendedName>
</protein>
<dbReference type="Proteomes" id="UP000176992">
    <property type="component" value="Unassembled WGS sequence"/>
</dbReference>
<dbReference type="AlphaFoldDB" id="A0A1F5YDC4"/>
<evidence type="ECO:0008006" key="4">
    <source>
        <dbReference type="Google" id="ProtNLM"/>
    </source>
</evidence>
<dbReference type="EMBL" id="MFIV01000176">
    <property type="protein sequence ID" value="OGF98062.1"/>
    <property type="molecule type" value="Genomic_DNA"/>
</dbReference>
<accession>A0A1F5YDC4</accession>
<organism evidence="2 3">
    <name type="scientific">Candidatus Glassbacteria bacterium GWA2_58_10</name>
    <dbReference type="NCBI Taxonomy" id="1817865"/>
    <lineage>
        <taxon>Bacteria</taxon>
        <taxon>Candidatus Glassiibacteriota</taxon>
    </lineage>
</organism>
<evidence type="ECO:0000256" key="1">
    <source>
        <dbReference type="SAM" id="MobiDB-lite"/>
    </source>
</evidence>
<evidence type="ECO:0000313" key="3">
    <source>
        <dbReference type="Proteomes" id="UP000176992"/>
    </source>
</evidence>
<proteinExistence type="predicted"/>
<comment type="caution">
    <text evidence="2">The sequence shown here is derived from an EMBL/GenBank/DDBJ whole genome shotgun (WGS) entry which is preliminary data.</text>
</comment>
<evidence type="ECO:0000313" key="2">
    <source>
        <dbReference type="EMBL" id="OGF98062.1"/>
    </source>
</evidence>
<reference evidence="2 3" key="1">
    <citation type="journal article" date="2016" name="Nat. Commun.">
        <title>Thousands of microbial genomes shed light on interconnected biogeochemical processes in an aquifer system.</title>
        <authorList>
            <person name="Anantharaman K."/>
            <person name="Brown C.T."/>
            <person name="Hug L.A."/>
            <person name="Sharon I."/>
            <person name="Castelle C.J."/>
            <person name="Probst A.J."/>
            <person name="Thomas B.C."/>
            <person name="Singh A."/>
            <person name="Wilkins M.J."/>
            <person name="Karaoz U."/>
            <person name="Brodie E.L."/>
            <person name="Williams K.H."/>
            <person name="Hubbard S.S."/>
            <person name="Banfield J.F."/>
        </authorList>
    </citation>
    <scope>NUCLEOTIDE SEQUENCE [LARGE SCALE GENOMIC DNA]</scope>
</reference>
<dbReference type="InterPro" id="IPR021857">
    <property type="entry name" value="DUF3467"/>
</dbReference>
<sequence length="108" mass="12171">MSKPVQTTNISVELREEQAEGIYANLALITHSQSEFILDFARLLPGLPKARIHARIVMTPQNFKNLQRAIAENIGKYEAQYGPIKIQSHPGPTVNFDEPLPDEPKKIH</sequence>
<feature type="region of interest" description="Disordered" evidence="1">
    <location>
        <begin position="88"/>
        <end position="108"/>
    </location>
</feature>
<name>A0A1F5YDC4_9BACT</name>
<dbReference type="Pfam" id="PF11950">
    <property type="entry name" value="DUF3467"/>
    <property type="match status" value="1"/>
</dbReference>
<gene>
    <name evidence="2" type="ORF">A2Z86_06040</name>
</gene>